<dbReference type="InterPro" id="IPR005835">
    <property type="entry name" value="NTP_transferase_dom"/>
</dbReference>
<gene>
    <name evidence="2" type="ordered locus">Arcpr_0695</name>
</gene>
<dbReference type="SUPFAM" id="SSF53448">
    <property type="entry name" value="Nucleotide-diphospho-sugar transferases"/>
    <property type="match status" value="1"/>
</dbReference>
<dbReference type="Gene3D" id="2.160.10.10">
    <property type="entry name" value="Hexapeptide repeat proteins"/>
    <property type="match status" value="1"/>
</dbReference>
<evidence type="ECO:0000313" key="2">
    <source>
        <dbReference type="EMBL" id="ADB57759.1"/>
    </source>
</evidence>
<dbReference type="Gene3D" id="3.90.550.10">
    <property type="entry name" value="Spore Coat Polysaccharide Biosynthesis Protein SpsA, Chain A"/>
    <property type="match status" value="1"/>
</dbReference>
<dbReference type="PANTHER" id="PTHR42883:SF2">
    <property type="entry name" value="THYMIDYLYLTRANSFERASE"/>
    <property type="match status" value="1"/>
</dbReference>
<evidence type="ECO:0000259" key="1">
    <source>
        <dbReference type="Pfam" id="PF00483"/>
    </source>
</evidence>
<dbReference type="GeneID" id="8739355"/>
<sequence length="330" mass="37494">MNVVIMAGGYATRLWPITMTKAKPLLPVGRKTIIDHVYEKVKKFGDVYVSTNKRFEEDFRRWADGKEVELIVEETTKEEEKLGAVRALAEVSKILGDEMLVVAGDNIFSFELDGFVNYYKEKKSCVVGLYDVGDLELVKRYSSVEMEGERIVRFYEKPKEPKSTLVGIALYALPKEAIDLLQEYVASNMHSDNLGSFISWLCEKTNVYGYSFTGLWHDVGNADSYLEALRFYMEHYVDENAEIDRYAKVITPVVIEENARIKGRSIVGPYAYIGEGCVVENTDVSESVIFKNSVVRNAKIWRTIIDEDCEIRGIDLSNSIIGMHAKIQRG</sequence>
<dbReference type="STRING" id="572546.Arcpr_0695"/>
<dbReference type="CDD" id="cd04181">
    <property type="entry name" value="NTP_transferase"/>
    <property type="match status" value="1"/>
</dbReference>
<evidence type="ECO:0000313" key="3">
    <source>
        <dbReference type="Proteomes" id="UP000001901"/>
    </source>
</evidence>
<dbReference type="PaxDb" id="572546-Arcpr_0695"/>
<dbReference type="EMBL" id="CP001857">
    <property type="protein sequence ID" value="ADB57759.1"/>
    <property type="molecule type" value="Genomic_DNA"/>
</dbReference>
<dbReference type="eggNOG" id="arCOG00666">
    <property type="taxonomic scope" value="Archaea"/>
</dbReference>
<accession>D2RHI4</accession>
<dbReference type="InterPro" id="IPR029044">
    <property type="entry name" value="Nucleotide-diphossugar_trans"/>
</dbReference>
<dbReference type="HOGENOM" id="CLU_029499_4_0_2"/>
<dbReference type="AlphaFoldDB" id="D2RHI4"/>
<reference evidence="2 3" key="1">
    <citation type="journal article" date="2010" name="Stand. Genomic Sci.">
        <title>Complete genome sequence of Archaeoglobus profundus type strain (AV18).</title>
        <authorList>
            <person name="von Jan M."/>
            <person name="Lapidus A."/>
            <person name="Del Rio T.G."/>
            <person name="Copeland A."/>
            <person name="Tice H."/>
            <person name="Cheng J.F."/>
            <person name="Lucas S."/>
            <person name="Chen F."/>
            <person name="Nolan M."/>
            <person name="Goodwin L."/>
            <person name="Han C."/>
            <person name="Pitluck S."/>
            <person name="Liolios K."/>
            <person name="Ivanova N."/>
            <person name="Mavromatis K."/>
            <person name="Ovchinnikova G."/>
            <person name="Chertkov O."/>
            <person name="Pati A."/>
            <person name="Chen A."/>
            <person name="Palaniappan K."/>
            <person name="Land M."/>
            <person name="Hauser L."/>
            <person name="Chang Y.J."/>
            <person name="Jeffries C.D."/>
            <person name="Saunders E."/>
            <person name="Brettin T."/>
            <person name="Detter J.C."/>
            <person name="Chain P."/>
            <person name="Eichinger K."/>
            <person name="Huber H."/>
            <person name="Spring S."/>
            <person name="Rohde M."/>
            <person name="Goker M."/>
            <person name="Wirth R."/>
            <person name="Woyke T."/>
            <person name="Bristow J."/>
            <person name="Eisen J.A."/>
            <person name="Markowitz V."/>
            <person name="Hugenholtz P."/>
            <person name="Kyrpides N.C."/>
            <person name="Klenk H.P."/>
        </authorList>
    </citation>
    <scope>NUCLEOTIDE SEQUENCE [LARGE SCALE GENOMIC DNA]</scope>
    <source>
        <strain evidence="3">DSM 5631 / JCM 9629 / NBRC 100127 / Av18</strain>
    </source>
</reference>
<dbReference type="Proteomes" id="UP000001901">
    <property type="component" value="Chromosome"/>
</dbReference>
<dbReference type="Pfam" id="PF00483">
    <property type="entry name" value="NTP_transferase"/>
    <property type="match status" value="1"/>
</dbReference>
<dbReference type="KEGG" id="apo:Arcpr_0695"/>
<dbReference type="PANTHER" id="PTHR42883">
    <property type="entry name" value="GLUCOSE-1-PHOSPHATE THYMIDYLTRANSFERASE"/>
    <property type="match status" value="1"/>
</dbReference>
<name>D2RHI4_ARCPA</name>
<dbReference type="OrthoDB" id="15372at2157"/>
<feature type="domain" description="Nucleotidyl transferase" evidence="1">
    <location>
        <begin position="3"/>
        <end position="233"/>
    </location>
</feature>
<dbReference type="RefSeq" id="WP_012940095.1">
    <property type="nucleotide sequence ID" value="NC_013741.1"/>
</dbReference>
<keyword evidence="2" id="KW-0808">Transferase</keyword>
<keyword evidence="3" id="KW-1185">Reference proteome</keyword>
<protein>
    <submittedName>
        <fullName evidence="2">Nucleotidyl transferase</fullName>
    </submittedName>
</protein>
<dbReference type="GO" id="GO:0016740">
    <property type="term" value="F:transferase activity"/>
    <property type="evidence" value="ECO:0007669"/>
    <property type="project" value="UniProtKB-KW"/>
</dbReference>
<proteinExistence type="predicted"/>
<organism evidence="2 3">
    <name type="scientific">Archaeoglobus profundus (strain DSM 5631 / JCM 9629 / NBRC 100127 / Av18)</name>
    <dbReference type="NCBI Taxonomy" id="572546"/>
    <lineage>
        <taxon>Archaea</taxon>
        <taxon>Methanobacteriati</taxon>
        <taxon>Methanobacteriota</taxon>
        <taxon>Archaeoglobi</taxon>
        <taxon>Archaeoglobales</taxon>
        <taxon>Archaeoglobaceae</taxon>
        <taxon>Archaeoglobus</taxon>
    </lineage>
</organism>